<keyword evidence="2" id="KW-1185">Reference proteome</keyword>
<dbReference type="EMBL" id="JABURY010000011">
    <property type="protein sequence ID" value="MBC9130692.1"/>
    <property type="molecule type" value="Genomic_DNA"/>
</dbReference>
<protein>
    <submittedName>
        <fullName evidence="1">Uncharacterized protein</fullName>
    </submittedName>
</protein>
<proteinExistence type="predicted"/>
<sequence length="109" mass="12689">MTLDEFLNTNRAKKNALYRTFNRIICKDGFTFSIQCGSLFYSEPRREFKAAEKYSAFELGFPSHADELISEYAEDEQKPTRTVYAYVPREVVEQLINNHGGIKNDYSPF</sequence>
<accession>A0ABR7QWW0</accession>
<reference evidence="1 2" key="1">
    <citation type="submission" date="2020-06" db="EMBL/GenBank/DDBJ databases">
        <title>Frischella cerana isolated from Apis cerana gut homogenate.</title>
        <authorList>
            <person name="Wolter L.A."/>
            <person name="Suenami S."/>
            <person name="Miyazaki R."/>
        </authorList>
    </citation>
    <scope>NUCLEOTIDE SEQUENCE [LARGE SCALE GENOMIC DNA]</scope>
    <source>
        <strain evidence="1 2">Ac13</strain>
    </source>
</reference>
<evidence type="ECO:0000313" key="1">
    <source>
        <dbReference type="EMBL" id="MBC9130692.1"/>
    </source>
</evidence>
<gene>
    <name evidence="1" type="ORF">FcAc13_05140</name>
</gene>
<evidence type="ECO:0000313" key="2">
    <source>
        <dbReference type="Proteomes" id="UP000651208"/>
    </source>
</evidence>
<dbReference type="RefSeq" id="WP_187755140.1">
    <property type="nucleotide sequence ID" value="NZ_JABURY010000011.1"/>
</dbReference>
<name>A0ABR7QWW0_9GAMM</name>
<organism evidence="1 2">
    <name type="scientific">Frischella japonica</name>
    <dbReference type="NCBI Taxonomy" id="2741544"/>
    <lineage>
        <taxon>Bacteria</taxon>
        <taxon>Pseudomonadati</taxon>
        <taxon>Pseudomonadota</taxon>
        <taxon>Gammaproteobacteria</taxon>
        <taxon>Orbales</taxon>
        <taxon>Orbaceae</taxon>
        <taxon>Frischella</taxon>
    </lineage>
</organism>
<comment type="caution">
    <text evidence="1">The sequence shown here is derived from an EMBL/GenBank/DDBJ whole genome shotgun (WGS) entry which is preliminary data.</text>
</comment>
<dbReference type="Proteomes" id="UP000651208">
    <property type="component" value="Unassembled WGS sequence"/>
</dbReference>